<dbReference type="Proteomes" id="UP000800093">
    <property type="component" value="Unassembled WGS sequence"/>
</dbReference>
<protein>
    <recommendedName>
        <fullName evidence="1">Ubiquitin-like domain-containing protein</fullName>
    </recommendedName>
</protein>
<organism evidence="2 3">
    <name type="scientific">Lojkania enalia</name>
    <dbReference type="NCBI Taxonomy" id="147567"/>
    <lineage>
        <taxon>Eukaryota</taxon>
        <taxon>Fungi</taxon>
        <taxon>Dikarya</taxon>
        <taxon>Ascomycota</taxon>
        <taxon>Pezizomycotina</taxon>
        <taxon>Dothideomycetes</taxon>
        <taxon>Pleosporomycetidae</taxon>
        <taxon>Pleosporales</taxon>
        <taxon>Pleosporales incertae sedis</taxon>
        <taxon>Lojkania</taxon>
    </lineage>
</organism>
<proteinExistence type="predicted"/>
<keyword evidence="3" id="KW-1185">Reference proteome</keyword>
<dbReference type="InterPro" id="IPR054464">
    <property type="entry name" value="ULD_fung"/>
</dbReference>
<comment type="caution">
    <text evidence="2">The sequence shown here is derived from an EMBL/GenBank/DDBJ whole genome shotgun (WGS) entry which is preliminary data.</text>
</comment>
<sequence length="584" mass="66573">MAVPFGFSVGDIIAGTNLLITSINAIRDGGGSASEYQAVTATLRQVSTALEGLNELRINDANHLRALEVAASQCGATIYQFVNKIGKYHVILSPDASVKSWKSVLRKIEWSLYSKEDVRRFQAQLQGDLLALQTTLQRVQLSIMTSSVQETRSALIRVETRLAQASATQALILQALSRCFEQFRGFVLMVFFANMRIINYLLSAPRLSSRIQEERPVYLDDPHGRIIPFLRSWIMDWDDFETILKVQFKRVPGIKKIAAGEYYLRDAFRTEEITRSMSVDSVFVPGRKLIMGMVFSASNIPKLCPKCFSSVESAIGGNLELKCSICGACFSRGRKTRSEDDNTTDTQNPLLPIWRYEAWPQRPIKPIVHNLCAATEQEALKGTSKTTLNFPFECVEDFSRVRLIEKPRKAIQASQNREKYPNDDEDSDDLMLGEDPILQRLRQYDNNEHVNTARLLTELLTMDNDHGRLDAAREFSRSLVKDGISQYSEVFTRMEELWDQKEFSQMCLLAEMMHSTSYFLGLAKVENTFWNLYQFMSVPENDENLRNMRGLLDRAKLEVISGRDVLLEIFDLRSEEIQDSIRIT</sequence>
<evidence type="ECO:0000313" key="2">
    <source>
        <dbReference type="EMBL" id="KAF2263666.1"/>
    </source>
</evidence>
<dbReference type="Pfam" id="PF22893">
    <property type="entry name" value="ULD_2"/>
    <property type="match status" value="1"/>
</dbReference>
<evidence type="ECO:0000259" key="1">
    <source>
        <dbReference type="Pfam" id="PF22893"/>
    </source>
</evidence>
<dbReference type="OrthoDB" id="3045089at2759"/>
<feature type="domain" description="Ubiquitin-like" evidence="1">
    <location>
        <begin position="213"/>
        <end position="295"/>
    </location>
</feature>
<dbReference type="InterPro" id="IPR036641">
    <property type="entry name" value="HPT_dom_sf"/>
</dbReference>
<dbReference type="PANTHER" id="PTHR38886:SF1">
    <property type="entry name" value="NACHT-NTPASE AND P-LOOP NTPASES N-TERMINAL DOMAIN-CONTAINING PROTEIN"/>
    <property type="match status" value="1"/>
</dbReference>
<dbReference type="AlphaFoldDB" id="A0A9P4N838"/>
<dbReference type="Gene3D" id="1.20.120.160">
    <property type="entry name" value="HPT domain"/>
    <property type="match status" value="1"/>
</dbReference>
<accession>A0A9P4N838</accession>
<name>A0A9P4N838_9PLEO</name>
<dbReference type="EMBL" id="ML986623">
    <property type="protein sequence ID" value="KAF2263666.1"/>
    <property type="molecule type" value="Genomic_DNA"/>
</dbReference>
<dbReference type="GO" id="GO:0000160">
    <property type="term" value="P:phosphorelay signal transduction system"/>
    <property type="evidence" value="ECO:0007669"/>
    <property type="project" value="InterPro"/>
</dbReference>
<dbReference type="PANTHER" id="PTHR38886">
    <property type="entry name" value="SESA DOMAIN-CONTAINING PROTEIN"/>
    <property type="match status" value="1"/>
</dbReference>
<gene>
    <name evidence="2" type="ORF">CC78DRAFT_617451</name>
</gene>
<evidence type="ECO:0000313" key="3">
    <source>
        <dbReference type="Proteomes" id="UP000800093"/>
    </source>
</evidence>
<reference evidence="3" key="1">
    <citation type="journal article" date="2020" name="Stud. Mycol.">
        <title>101 Dothideomycetes genomes: A test case for predicting lifestyles and emergence of pathogens.</title>
        <authorList>
            <person name="Haridas S."/>
            <person name="Albert R."/>
            <person name="Binder M."/>
            <person name="Bloem J."/>
            <person name="LaButti K."/>
            <person name="Salamov A."/>
            <person name="Andreopoulos B."/>
            <person name="Baker S."/>
            <person name="Barry K."/>
            <person name="Bills G."/>
            <person name="Bluhm B."/>
            <person name="Cannon C."/>
            <person name="Castanera R."/>
            <person name="Culley D."/>
            <person name="Daum C."/>
            <person name="Ezra D."/>
            <person name="Gonzalez J."/>
            <person name="Henrissat B."/>
            <person name="Kuo A."/>
            <person name="Liang C."/>
            <person name="Lipzen A."/>
            <person name="Lutzoni F."/>
            <person name="Magnuson J."/>
            <person name="Mondo S."/>
            <person name="Nolan M."/>
            <person name="Ohm R."/>
            <person name="Pangilinan J."/>
            <person name="Park H.-J."/>
            <person name="Ramirez L."/>
            <person name="Alfaro M."/>
            <person name="Sun H."/>
            <person name="Tritt A."/>
            <person name="Yoshinaga Y."/>
            <person name="Zwiers L.-H."/>
            <person name="Turgeon B."/>
            <person name="Goodwin S."/>
            <person name="Spatafora J."/>
            <person name="Crous P."/>
            <person name="Grigoriev I."/>
        </authorList>
    </citation>
    <scope>NUCLEOTIDE SEQUENCE [LARGE SCALE GENOMIC DNA]</scope>
    <source>
        <strain evidence="3">CBS 304.66</strain>
    </source>
</reference>